<dbReference type="Pfam" id="PF13191">
    <property type="entry name" value="AAA_16"/>
    <property type="match status" value="1"/>
</dbReference>
<dbReference type="Pfam" id="PF00486">
    <property type="entry name" value="Trans_reg_C"/>
    <property type="match status" value="1"/>
</dbReference>
<evidence type="ECO:0000256" key="5">
    <source>
        <dbReference type="PROSITE-ProRule" id="PRU01091"/>
    </source>
</evidence>
<evidence type="ECO:0000259" key="8">
    <source>
        <dbReference type="PROSITE" id="PS51755"/>
    </source>
</evidence>
<dbReference type="RefSeq" id="WP_344278877.1">
    <property type="nucleotide sequence ID" value="NZ_BAAAHV010000015.1"/>
</dbReference>
<sequence length="1241" mass="134302">MAAEVHAGGPLRVELLGRVRAWQGDTEVDLGAPRQRAVFAALAARANQIVAKSEIMDGLWGDTSPASAESILYTYISKLRIALNPGRSKRSTDGVLVSIGSGYSLRLDRDCLDIHRFDQLREEAQAEWDKGSADRSVAHLTEALALWHGEALAGLTGPLAELQRARLEELRMVTRERRIERLIAMGRATETIPELADLVAQHPLREGLRVLQMQALYFADRRAEALQVFHDARALLIDELGIEPSVALRNVHEQVLGNLLAVAAPAGAGAATQPRRRPPKGGRDHGVRPPVNSGLPAAPQRKHVGRTSELSFIRTALGHLTAGRGGVVWIDGEPGIGKSALLAAALQDVPTSEDGVAWGSCDEISQRVPLGVLLDCLGITTDSADPRRAETARALREDVPRPGAWYASDPVLAAVDQVLSLVDVLCADAPLILVLDDVQWADDVSLLAWRRLLRVTSQAPLLLIAAARPVPARVEVDRLREAVDQAGGTLLPLGPLPEASVRELVTHLLKARPGPRLRRLVGRAGGNPLYFRQVVETLIEDGAVTTEAGVADIDEATLDNVPATIASAIWRKLNFLDPDTREVLQWAAMLGVDFALSELSVVTGKPASQLMPTIVEALTAGVLAAAGYRFAFRHSLLRHSLYESLPAALRLALHRQAAEALAAAGSPVERVVEQLLATPAEPDAWVAHWLITNTDAIAKRSPGTAVDLLRAALGKEGMETAIGQSLGVRLVQLLFWLGRDPTEEARAIVEVTSDPAVAAEMRWLLAYIDYRRGDVSAAALALEDVTRALGVPLQWRARCEALLAMVQRAGQGDLVAAEVTATSALQHATDVNDVFAMAYALEVLWQVESVRRNHRAALDYVDRSLDAVAGSAEYADLQLSLLDNRILSLQNLDRLDDAGEVLTAAQDMVVRRSSPGGMHITAATHYYWIGQWDDVLVELAAAVDDGLERTFFGTRDRSPIRQLYGVGALIAGRRGVIADMAAYLEEAEQYQQTTVANRESGDFLLAAEALAAEQRGDVAGALELLAPVLNREYAQMMLRHQWLPTIVRLALEIGDADRAQSALAVAGKEAAMESTPARAWCAEAWCRGLIDGSPEPLIEAAARYRSVGRRIELAAVLEDIAVVHGQRGDIIAAEHAFREARAIFTQLRAAWDISRGEARVQQYGIRRVILPAEGRSDAELVLAPIEFSIAELIAAGFANPAIAAQLRIPRLAVQNHVARIMEKLEVDSRNGIAHWVLTRSG</sequence>
<dbReference type="InterPro" id="IPR005158">
    <property type="entry name" value="BTAD"/>
</dbReference>
<dbReference type="Pfam" id="PF03704">
    <property type="entry name" value="BTAD"/>
    <property type="match status" value="1"/>
</dbReference>
<dbReference type="PROSITE" id="PS51755">
    <property type="entry name" value="OMPR_PHOB"/>
    <property type="match status" value="1"/>
</dbReference>
<dbReference type="CDD" id="cd15831">
    <property type="entry name" value="BTAD"/>
    <property type="match status" value="1"/>
</dbReference>
<feature type="region of interest" description="Disordered" evidence="6">
    <location>
        <begin position="267"/>
        <end position="304"/>
    </location>
</feature>
<dbReference type="Proteomes" id="UP001597542">
    <property type="component" value="Unassembled WGS sequence"/>
</dbReference>
<feature type="DNA-binding region" description="OmpR/PhoB-type" evidence="5">
    <location>
        <begin position="2"/>
        <end position="107"/>
    </location>
</feature>
<dbReference type="InterPro" id="IPR011990">
    <property type="entry name" value="TPR-like_helical_dom_sf"/>
</dbReference>
<keyword evidence="4" id="KW-0804">Transcription</keyword>
<dbReference type="PROSITE" id="PS50043">
    <property type="entry name" value="HTH_LUXR_2"/>
    <property type="match status" value="1"/>
</dbReference>
<dbReference type="InterPro" id="IPR041664">
    <property type="entry name" value="AAA_16"/>
</dbReference>
<dbReference type="InterPro" id="IPR016032">
    <property type="entry name" value="Sig_transdc_resp-reg_C-effctor"/>
</dbReference>
<dbReference type="InterPro" id="IPR051677">
    <property type="entry name" value="AfsR-DnrI-RedD_regulator"/>
</dbReference>
<evidence type="ECO:0000256" key="3">
    <source>
        <dbReference type="ARBA" id="ARBA00023125"/>
    </source>
</evidence>
<dbReference type="InterPro" id="IPR001867">
    <property type="entry name" value="OmpR/PhoB-type_DNA-bd"/>
</dbReference>
<evidence type="ECO:0000313" key="10">
    <source>
        <dbReference type="Proteomes" id="UP001597542"/>
    </source>
</evidence>
<feature type="domain" description="HTH luxR-type" evidence="7">
    <location>
        <begin position="1175"/>
        <end position="1240"/>
    </location>
</feature>
<dbReference type="SMART" id="SM00862">
    <property type="entry name" value="Trans_reg_C"/>
    <property type="match status" value="1"/>
</dbReference>
<dbReference type="SUPFAM" id="SSF52540">
    <property type="entry name" value="P-loop containing nucleoside triphosphate hydrolases"/>
    <property type="match status" value="1"/>
</dbReference>
<feature type="domain" description="OmpR/PhoB-type" evidence="8">
    <location>
        <begin position="2"/>
        <end position="107"/>
    </location>
</feature>
<dbReference type="PANTHER" id="PTHR35807:SF1">
    <property type="entry name" value="TRANSCRIPTIONAL REGULATOR REDD"/>
    <property type="match status" value="1"/>
</dbReference>
<dbReference type="InterPro" id="IPR036388">
    <property type="entry name" value="WH-like_DNA-bd_sf"/>
</dbReference>
<evidence type="ECO:0000256" key="1">
    <source>
        <dbReference type="ARBA" id="ARBA00005820"/>
    </source>
</evidence>
<dbReference type="Pfam" id="PF00196">
    <property type="entry name" value="GerE"/>
    <property type="match status" value="1"/>
</dbReference>
<dbReference type="InterPro" id="IPR000792">
    <property type="entry name" value="Tscrpt_reg_LuxR_C"/>
</dbReference>
<evidence type="ECO:0000256" key="4">
    <source>
        <dbReference type="ARBA" id="ARBA00023163"/>
    </source>
</evidence>
<dbReference type="SUPFAM" id="SSF46894">
    <property type="entry name" value="C-terminal effector domain of the bipartite response regulators"/>
    <property type="match status" value="2"/>
</dbReference>
<dbReference type="Gene3D" id="1.10.10.10">
    <property type="entry name" value="Winged helix-like DNA-binding domain superfamily/Winged helix DNA-binding domain"/>
    <property type="match status" value="2"/>
</dbReference>
<evidence type="ECO:0000256" key="6">
    <source>
        <dbReference type="SAM" id="MobiDB-lite"/>
    </source>
</evidence>
<dbReference type="InterPro" id="IPR027417">
    <property type="entry name" value="P-loop_NTPase"/>
</dbReference>
<comment type="similarity">
    <text evidence="1">Belongs to the AfsR/DnrI/RedD regulatory family.</text>
</comment>
<organism evidence="9 10">
    <name type="scientific">Amycolatopsis albidoflavus</name>
    <dbReference type="NCBI Taxonomy" id="102226"/>
    <lineage>
        <taxon>Bacteria</taxon>
        <taxon>Bacillati</taxon>
        <taxon>Actinomycetota</taxon>
        <taxon>Actinomycetes</taxon>
        <taxon>Pseudonocardiales</taxon>
        <taxon>Pseudonocardiaceae</taxon>
        <taxon>Amycolatopsis</taxon>
    </lineage>
</organism>
<dbReference type="EMBL" id="JBHUKQ010000016">
    <property type="protein sequence ID" value="MFD2485324.1"/>
    <property type="molecule type" value="Genomic_DNA"/>
</dbReference>
<protein>
    <submittedName>
        <fullName evidence="9">BTAD domain-containing putative transcriptional regulator</fullName>
    </submittedName>
</protein>
<evidence type="ECO:0000259" key="7">
    <source>
        <dbReference type="PROSITE" id="PS50043"/>
    </source>
</evidence>
<dbReference type="SMART" id="SM01043">
    <property type="entry name" value="BTAD"/>
    <property type="match status" value="1"/>
</dbReference>
<dbReference type="Gene3D" id="1.25.40.10">
    <property type="entry name" value="Tetratricopeptide repeat domain"/>
    <property type="match status" value="1"/>
</dbReference>
<reference evidence="10" key="1">
    <citation type="journal article" date="2019" name="Int. J. Syst. Evol. Microbiol.">
        <title>The Global Catalogue of Microorganisms (GCM) 10K type strain sequencing project: providing services to taxonomists for standard genome sequencing and annotation.</title>
        <authorList>
            <consortium name="The Broad Institute Genomics Platform"/>
            <consortium name="The Broad Institute Genome Sequencing Center for Infectious Disease"/>
            <person name="Wu L."/>
            <person name="Ma J."/>
        </authorList>
    </citation>
    <scope>NUCLEOTIDE SEQUENCE [LARGE SCALE GENOMIC DNA]</scope>
    <source>
        <strain evidence="10">CGMCC 4.7638</strain>
    </source>
</reference>
<proteinExistence type="inferred from homology"/>
<dbReference type="PANTHER" id="PTHR35807">
    <property type="entry name" value="TRANSCRIPTIONAL REGULATOR REDD-RELATED"/>
    <property type="match status" value="1"/>
</dbReference>
<keyword evidence="10" id="KW-1185">Reference proteome</keyword>
<keyword evidence="3 5" id="KW-0238">DNA-binding</keyword>
<dbReference type="CDD" id="cd06170">
    <property type="entry name" value="LuxR_C_like"/>
    <property type="match status" value="1"/>
</dbReference>
<accession>A0ABW5I829</accession>
<evidence type="ECO:0000313" key="9">
    <source>
        <dbReference type="EMBL" id="MFD2485324.1"/>
    </source>
</evidence>
<dbReference type="SMART" id="SM00421">
    <property type="entry name" value="HTH_LUXR"/>
    <property type="match status" value="1"/>
</dbReference>
<comment type="caution">
    <text evidence="9">The sequence shown here is derived from an EMBL/GenBank/DDBJ whole genome shotgun (WGS) entry which is preliminary data.</text>
</comment>
<keyword evidence="2" id="KW-0805">Transcription regulation</keyword>
<name>A0ABW5I829_9PSEU</name>
<dbReference type="SUPFAM" id="SSF48452">
    <property type="entry name" value="TPR-like"/>
    <property type="match status" value="1"/>
</dbReference>
<evidence type="ECO:0000256" key="2">
    <source>
        <dbReference type="ARBA" id="ARBA00023015"/>
    </source>
</evidence>
<dbReference type="Gene3D" id="3.40.50.300">
    <property type="entry name" value="P-loop containing nucleotide triphosphate hydrolases"/>
    <property type="match status" value="1"/>
</dbReference>
<gene>
    <name evidence="9" type="ORF">ACFSUT_33990</name>
</gene>